<name>A0A9N9R3L0_9NEOP</name>
<dbReference type="GO" id="GO:0016887">
    <property type="term" value="F:ATP hydrolysis activity"/>
    <property type="evidence" value="ECO:0007669"/>
    <property type="project" value="InterPro"/>
</dbReference>
<dbReference type="Pfam" id="PF17862">
    <property type="entry name" value="AAA_lid_3"/>
    <property type="match status" value="1"/>
</dbReference>
<keyword evidence="10" id="KW-1185">Reference proteome</keyword>
<dbReference type="InterPro" id="IPR027417">
    <property type="entry name" value="P-loop_NTPase"/>
</dbReference>
<dbReference type="OrthoDB" id="10254455at2759"/>
<keyword evidence="2 6" id="KW-0547">Nucleotide-binding</keyword>
<evidence type="ECO:0000313" key="9">
    <source>
        <dbReference type="EMBL" id="CAG9788925.1"/>
    </source>
</evidence>
<dbReference type="PROSITE" id="PS00674">
    <property type="entry name" value="AAA"/>
    <property type="match status" value="1"/>
</dbReference>
<dbReference type="InterPro" id="IPR003960">
    <property type="entry name" value="ATPase_AAA_CS"/>
</dbReference>
<dbReference type="Gene3D" id="3.40.50.300">
    <property type="entry name" value="P-loop containing nucleotide triphosphate hydrolases"/>
    <property type="match status" value="1"/>
</dbReference>
<dbReference type="Proteomes" id="UP001153714">
    <property type="component" value="Chromosome 2"/>
</dbReference>
<evidence type="ECO:0000313" key="10">
    <source>
        <dbReference type="Proteomes" id="UP001153714"/>
    </source>
</evidence>
<feature type="compositionally biased region" description="Low complexity" evidence="7">
    <location>
        <begin position="326"/>
        <end position="338"/>
    </location>
</feature>
<evidence type="ECO:0000256" key="6">
    <source>
        <dbReference type="RuleBase" id="RU003651"/>
    </source>
</evidence>
<comment type="subcellular location">
    <subcellularLocation>
        <location evidence="1">Mitochondrion outer membrane</location>
        <topology evidence="1">Single-pass membrane protein</topology>
    </subcellularLocation>
</comment>
<dbReference type="GO" id="GO:0005741">
    <property type="term" value="C:mitochondrial outer membrane"/>
    <property type="evidence" value="ECO:0007669"/>
    <property type="project" value="UniProtKB-SubCell"/>
</dbReference>
<dbReference type="Gene3D" id="1.10.8.60">
    <property type="match status" value="1"/>
</dbReference>
<dbReference type="Pfam" id="PF00004">
    <property type="entry name" value="AAA"/>
    <property type="match status" value="1"/>
</dbReference>
<sequence length="382" mass="43047">MMVEGSAFMRNEAFQMAIRVAFVSAVTYFSIKWLMNQIDPTSRSRKKAEERAREQLRKVSCRAGSSGKQALALDKLTDHEMIIASQLVVPDEINVSWKDIAGLDHLIQELRETVILPIQKRDLFSDSRLTQPPKGVLLHGPPGCGKTLIAKATAKEANMSFINLDVSLLTDKWYGETQKLAAAVFSLAVKLQPCIVFIDEIESFLRTRTQHDHEATAMMKTQFMSLWDGLITDPSCTVIIMGATNRPQDLDKAIQRRMPAMFHVPMPSEQQRDRILRLILHAEPTAEDIDFSRLAMATEGFSGSDLHELCRQAAVYRVRDLARQQLDQSNDSQQSNNTDSEDEFVDAVRPITMDDLRLSLGKLKESKIQCGTLPPSMRIELD</sequence>
<dbReference type="InterPro" id="IPR051701">
    <property type="entry name" value="Mito_OM_Translocase_MSP1"/>
</dbReference>
<evidence type="ECO:0000256" key="7">
    <source>
        <dbReference type="SAM" id="MobiDB-lite"/>
    </source>
</evidence>
<keyword evidence="3" id="KW-1000">Mitochondrion outer membrane</keyword>
<evidence type="ECO:0000256" key="2">
    <source>
        <dbReference type="ARBA" id="ARBA00022741"/>
    </source>
</evidence>
<dbReference type="SMART" id="SM00382">
    <property type="entry name" value="AAA"/>
    <property type="match status" value="1"/>
</dbReference>
<evidence type="ECO:0000256" key="4">
    <source>
        <dbReference type="ARBA" id="ARBA00022840"/>
    </source>
</evidence>
<protein>
    <recommendedName>
        <fullName evidence="8">AAA+ ATPase domain-containing protein</fullName>
    </recommendedName>
</protein>
<dbReference type="GO" id="GO:0140570">
    <property type="term" value="P:extraction of mislocalized protein from mitochondrial outer membrane"/>
    <property type="evidence" value="ECO:0007669"/>
    <property type="project" value="TreeGrafter"/>
</dbReference>
<organism evidence="9 10">
    <name type="scientific">Diatraea saccharalis</name>
    <name type="common">sugarcane borer</name>
    <dbReference type="NCBI Taxonomy" id="40085"/>
    <lineage>
        <taxon>Eukaryota</taxon>
        <taxon>Metazoa</taxon>
        <taxon>Ecdysozoa</taxon>
        <taxon>Arthropoda</taxon>
        <taxon>Hexapoda</taxon>
        <taxon>Insecta</taxon>
        <taxon>Pterygota</taxon>
        <taxon>Neoptera</taxon>
        <taxon>Endopterygota</taxon>
        <taxon>Lepidoptera</taxon>
        <taxon>Glossata</taxon>
        <taxon>Ditrysia</taxon>
        <taxon>Pyraloidea</taxon>
        <taxon>Crambidae</taxon>
        <taxon>Crambinae</taxon>
        <taxon>Diatraea</taxon>
    </lineage>
</organism>
<dbReference type="PANTHER" id="PTHR45644:SF3">
    <property type="entry name" value="FI08533P-RELATED"/>
    <property type="match status" value="1"/>
</dbReference>
<feature type="domain" description="AAA+ ATPase" evidence="8">
    <location>
        <begin position="132"/>
        <end position="270"/>
    </location>
</feature>
<evidence type="ECO:0000256" key="1">
    <source>
        <dbReference type="ARBA" id="ARBA00004572"/>
    </source>
</evidence>
<dbReference type="AlphaFoldDB" id="A0A9N9R3L0"/>
<dbReference type="SUPFAM" id="SSF52540">
    <property type="entry name" value="P-loop containing nucleoside triphosphate hydrolases"/>
    <property type="match status" value="1"/>
</dbReference>
<dbReference type="InterPro" id="IPR003959">
    <property type="entry name" value="ATPase_AAA_core"/>
</dbReference>
<keyword evidence="3" id="KW-0472">Membrane</keyword>
<accession>A0A9N9R3L0</accession>
<reference evidence="9" key="1">
    <citation type="submission" date="2021-12" db="EMBL/GenBank/DDBJ databases">
        <authorList>
            <person name="King R."/>
        </authorList>
    </citation>
    <scope>NUCLEOTIDE SEQUENCE</scope>
</reference>
<dbReference type="GO" id="GO:0005524">
    <property type="term" value="F:ATP binding"/>
    <property type="evidence" value="ECO:0007669"/>
    <property type="project" value="UniProtKB-KW"/>
</dbReference>
<keyword evidence="4 6" id="KW-0067">ATP-binding</keyword>
<dbReference type="FunFam" id="3.40.50.300:FF:000538">
    <property type="entry name" value="ATPase family AAA domain-containing protein 1"/>
    <property type="match status" value="1"/>
</dbReference>
<dbReference type="InterPro" id="IPR003593">
    <property type="entry name" value="AAA+_ATPase"/>
</dbReference>
<reference evidence="9" key="2">
    <citation type="submission" date="2022-10" db="EMBL/GenBank/DDBJ databases">
        <authorList>
            <consortium name="ENA_rothamsted_submissions"/>
            <consortium name="culmorum"/>
            <person name="King R."/>
        </authorList>
    </citation>
    <scope>NUCLEOTIDE SEQUENCE</scope>
</reference>
<feature type="region of interest" description="Disordered" evidence="7">
    <location>
        <begin position="326"/>
        <end position="346"/>
    </location>
</feature>
<dbReference type="CDD" id="cd19520">
    <property type="entry name" value="RecA-like_ATAD1"/>
    <property type="match status" value="1"/>
</dbReference>
<dbReference type="PANTHER" id="PTHR45644">
    <property type="entry name" value="AAA ATPASE, PUTATIVE (AFU_ORTHOLOGUE AFUA_2G12920)-RELATED-RELATED"/>
    <property type="match status" value="1"/>
</dbReference>
<proteinExistence type="inferred from homology"/>
<dbReference type="EMBL" id="OU893333">
    <property type="protein sequence ID" value="CAG9788925.1"/>
    <property type="molecule type" value="Genomic_DNA"/>
</dbReference>
<dbReference type="InterPro" id="IPR041569">
    <property type="entry name" value="AAA_lid_3"/>
</dbReference>
<evidence type="ECO:0000256" key="5">
    <source>
        <dbReference type="ARBA" id="ARBA00023128"/>
    </source>
</evidence>
<gene>
    <name evidence="9" type="ORF">DIATSA_LOCUS6703</name>
</gene>
<keyword evidence="5" id="KW-0496">Mitochondrion</keyword>
<comment type="similarity">
    <text evidence="6">Belongs to the AAA ATPase family.</text>
</comment>
<evidence type="ECO:0000259" key="8">
    <source>
        <dbReference type="SMART" id="SM00382"/>
    </source>
</evidence>
<evidence type="ECO:0000256" key="3">
    <source>
        <dbReference type="ARBA" id="ARBA00022787"/>
    </source>
</evidence>